<protein>
    <submittedName>
        <fullName evidence="1">Uncharacterized protein</fullName>
    </submittedName>
</protein>
<comment type="caution">
    <text evidence="1">The sequence shown here is derived from an EMBL/GenBank/DDBJ whole genome shotgun (WGS) entry which is preliminary data.</text>
</comment>
<evidence type="ECO:0000313" key="2">
    <source>
        <dbReference type="Proteomes" id="UP000034656"/>
    </source>
</evidence>
<dbReference type="EMBL" id="LBXB01000009">
    <property type="protein sequence ID" value="KKR20038.1"/>
    <property type="molecule type" value="Genomic_DNA"/>
</dbReference>
<dbReference type="Proteomes" id="UP000034656">
    <property type="component" value="Unassembled WGS sequence"/>
</dbReference>
<evidence type="ECO:0000313" key="1">
    <source>
        <dbReference type="EMBL" id="KKR20038.1"/>
    </source>
</evidence>
<accession>A0A837HV45</accession>
<reference evidence="1 2" key="1">
    <citation type="journal article" date="2015" name="Nature">
        <title>rRNA introns, odd ribosomes, and small enigmatic genomes across a large radiation of phyla.</title>
        <authorList>
            <person name="Brown C.T."/>
            <person name="Hug L.A."/>
            <person name="Thomas B.C."/>
            <person name="Sharon I."/>
            <person name="Castelle C.J."/>
            <person name="Singh A."/>
            <person name="Wilkins M.J."/>
            <person name="Williams K.H."/>
            <person name="Banfield J.F."/>
        </authorList>
    </citation>
    <scope>NUCLEOTIDE SEQUENCE [LARGE SCALE GENOMIC DNA]</scope>
</reference>
<name>A0A837HV45_9BACT</name>
<sequence>MPITKKGKKILKAMKKQYGGKKGKQVFYASINKGVIKGAEGRKRHVAITKGKKHGKK</sequence>
<dbReference type="AlphaFoldDB" id="A0A837HV45"/>
<proteinExistence type="predicted"/>
<organism evidence="1 2">
    <name type="scientific">Candidatus Nomurabacteria bacterium GW2011_GWC2_39_41</name>
    <dbReference type="NCBI Taxonomy" id="1618754"/>
    <lineage>
        <taxon>Bacteria</taxon>
        <taxon>Candidatus Nomuraibacteriota</taxon>
    </lineage>
</organism>
<gene>
    <name evidence="1" type="ORF">UT51_C0009G0012</name>
</gene>